<gene>
    <name evidence="2" type="ORF">CDQ84_10165</name>
</gene>
<keyword evidence="1" id="KW-1133">Transmembrane helix</keyword>
<feature type="transmembrane region" description="Helical" evidence="1">
    <location>
        <begin position="47"/>
        <end position="68"/>
    </location>
</feature>
<feature type="transmembrane region" description="Helical" evidence="1">
    <location>
        <begin position="145"/>
        <end position="165"/>
    </location>
</feature>
<dbReference type="OrthoDB" id="2087234at2"/>
<dbReference type="AlphaFoldDB" id="A0A2K2FJ43"/>
<dbReference type="Proteomes" id="UP000236151">
    <property type="component" value="Unassembled WGS sequence"/>
</dbReference>
<feature type="transmembrane region" description="Helical" evidence="1">
    <location>
        <begin position="75"/>
        <end position="95"/>
    </location>
</feature>
<feature type="transmembrane region" description="Helical" evidence="1">
    <location>
        <begin position="244"/>
        <end position="263"/>
    </location>
</feature>
<evidence type="ECO:0000313" key="3">
    <source>
        <dbReference type="Proteomes" id="UP000236151"/>
    </source>
</evidence>
<accession>A0A2K2FJ43</accession>
<dbReference type="RefSeq" id="WP_103081634.1">
    <property type="nucleotide sequence ID" value="NZ_CP021850.1"/>
</dbReference>
<keyword evidence="1" id="KW-0472">Membrane</keyword>
<feature type="transmembrane region" description="Helical" evidence="1">
    <location>
        <begin position="7"/>
        <end position="27"/>
    </location>
</feature>
<keyword evidence="3" id="KW-1185">Reference proteome</keyword>
<sequence>MTSFKRFCLFSVIGVLIASFYPLYMGVRVVADMVRDGAVLAENYPKYIIPYTPISLAVIIAVFILPALIKYAGKYALAAASAISLVIFFASELLLENMVIVTENVKTKLESWQMFMCYVSPENVQTRTWRPIDVLIGDYSPAFKLHFYIISVVLIVALLNCFYGFAHMIVTKNKSRIKALVVQSVLAVLFLGLCIFACFTAFFRDGEITVSALSAVLMSIFFVVFGVTSGVYVGSFFIDKKKTLSVLLPSIVASAVTLVMYIGEMILLSGHLYRFGSGFLFDGLAGLVLAPIDILVIIASGCISAALCHAFSKPVNSSED</sequence>
<name>A0A2K2FJ43_9CLOT</name>
<proteinExistence type="predicted"/>
<dbReference type="EMBL" id="NIOJ01000024">
    <property type="protein sequence ID" value="PNT98802.1"/>
    <property type="molecule type" value="Genomic_DNA"/>
</dbReference>
<organism evidence="2 3">
    <name type="scientific">Clostridium thermosuccinogenes</name>
    <dbReference type="NCBI Taxonomy" id="84032"/>
    <lineage>
        <taxon>Bacteria</taxon>
        <taxon>Bacillati</taxon>
        <taxon>Bacillota</taxon>
        <taxon>Clostridia</taxon>
        <taxon>Eubacteriales</taxon>
        <taxon>Clostridiaceae</taxon>
        <taxon>Clostridium</taxon>
    </lineage>
</organism>
<comment type="caution">
    <text evidence="2">The sequence shown here is derived from an EMBL/GenBank/DDBJ whole genome shotgun (WGS) entry which is preliminary data.</text>
</comment>
<keyword evidence="1" id="KW-0812">Transmembrane</keyword>
<feature type="transmembrane region" description="Helical" evidence="1">
    <location>
        <begin position="208"/>
        <end position="232"/>
    </location>
</feature>
<evidence type="ECO:0000256" key="1">
    <source>
        <dbReference type="SAM" id="Phobius"/>
    </source>
</evidence>
<evidence type="ECO:0000313" key="2">
    <source>
        <dbReference type="EMBL" id="PNT98802.1"/>
    </source>
</evidence>
<feature type="transmembrane region" description="Helical" evidence="1">
    <location>
        <begin position="283"/>
        <end position="308"/>
    </location>
</feature>
<protein>
    <submittedName>
        <fullName evidence="2">Uncharacterized protein</fullName>
    </submittedName>
</protein>
<dbReference type="KEGG" id="cthd:CDO33_14575"/>
<feature type="transmembrane region" description="Helical" evidence="1">
    <location>
        <begin position="177"/>
        <end position="202"/>
    </location>
</feature>
<reference evidence="2 3" key="1">
    <citation type="submission" date="2017-06" db="EMBL/GenBank/DDBJ databases">
        <title>Investigating the central metabolism of Clostridium thermosuccinogenes.</title>
        <authorList>
            <person name="Koendjbiharie J.G."/>
            <person name="van Kranenburg R."/>
        </authorList>
    </citation>
    <scope>NUCLEOTIDE SEQUENCE [LARGE SCALE GENOMIC DNA]</scope>
    <source>
        <strain evidence="2 3">DSM 5806</strain>
    </source>
</reference>